<proteinExistence type="predicted"/>
<dbReference type="OrthoDB" id="10397788at2759"/>
<reference evidence="2" key="1">
    <citation type="submission" date="2022-07" db="EMBL/GenBank/DDBJ databases">
        <title>Genome Sequence of Agrocybe chaxingu.</title>
        <authorList>
            <person name="Buettner E."/>
        </authorList>
    </citation>
    <scope>NUCLEOTIDE SEQUENCE</scope>
    <source>
        <strain evidence="2">MP-N11</strain>
    </source>
</reference>
<protein>
    <submittedName>
        <fullName evidence="2">Uncharacterized protein</fullName>
    </submittedName>
</protein>
<evidence type="ECO:0000313" key="2">
    <source>
        <dbReference type="EMBL" id="KAJ3510632.1"/>
    </source>
</evidence>
<organism evidence="2 3">
    <name type="scientific">Agrocybe chaxingu</name>
    <dbReference type="NCBI Taxonomy" id="84603"/>
    <lineage>
        <taxon>Eukaryota</taxon>
        <taxon>Fungi</taxon>
        <taxon>Dikarya</taxon>
        <taxon>Basidiomycota</taxon>
        <taxon>Agaricomycotina</taxon>
        <taxon>Agaricomycetes</taxon>
        <taxon>Agaricomycetidae</taxon>
        <taxon>Agaricales</taxon>
        <taxon>Agaricineae</taxon>
        <taxon>Strophariaceae</taxon>
        <taxon>Agrocybe</taxon>
    </lineage>
</organism>
<dbReference type="AlphaFoldDB" id="A0A9W8K8K4"/>
<name>A0A9W8K8K4_9AGAR</name>
<keyword evidence="3" id="KW-1185">Reference proteome</keyword>
<feature type="region of interest" description="Disordered" evidence="1">
    <location>
        <begin position="173"/>
        <end position="208"/>
    </location>
</feature>
<gene>
    <name evidence="2" type="ORF">NLJ89_g4562</name>
</gene>
<comment type="caution">
    <text evidence="2">The sequence shown here is derived from an EMBL/GenBank/DDBJ whole genome shotgun (WGS) entry which is preliminary data.</text>
</comment>
<dbReference type="EMBL" id="JANKHO010000384">
    <property type="protein sequence ID" value="KAJ3510632.1"/>
    <property type="molecule type" value="Genomic_DNA"/>
</dbReference>
<evidence type="ECO:0000256" key="1">
    <source>
        <dbReference type="SAM" id="MobiDB-lite"/>
    </source>
</evidence>
<dbReference type="Proteomes" id="UP001148786">
    <property type="component" value="Unassembled WGS sequence"/>
</dbReference>
<evidence type="ECO:0000313" key="3">
    <source>
        <dbReference type="Proteomes" id="UP001148786"/>
    </source>
</evidence>
<sequence>MSERFLALATLAAAAAEEAARALSGTLPYDFQSMSLGLDKVLVEEQQPQQSTPSQSVSFVAQPKRSDAKDTLKLRFCQMDFSTDMTTGDTAARPVKWMLYENNTPNALDVQQSAFSPTYSVSRLKEKKASTTRRRARTPDIFRPVKLGNYSEKRAAGVADKFDSYRLIIGSHDDPGRDAHRAARSGTKNAHRPPHARSRSEDSTLRHLTAPEVERIRRRSRIPWIDIVCHPEVGQPWTVSVK</sequence>
<accession>A0A9W8K8K4</accession>